<keyword evidence="5 11" id="KW-0808">Transferase</keyword>
<feature type="binding site" evidence="11">
    <location>
        <position position="163"/>
    </location>
    <ligand>
        <name>UDP-N-acetyl-alpha-D-glucosamine</name>
        <dbReference type="ChEBI" id="CHEBI:57705"/>
    </ligand>
</feature>
<evidence type="ECO:0000256" key="3">
    <source>
        <dbReference type="ARBA" id="ARBA00022618"/>
    </source>
</evidence>
<dbReference type="PATRIC" id="fig|29486.44.peg.74"/>
<evidence type="ECO:0000313" key="15">
    <source>
        <dbReference type="EMBL" id="SUQ00187.1"/>
    </source>
</evidence>
<feature type="binding site" evidence="11">
    <location>
        <position position="191"/>
    </location>
    <ligand>
        <name>UDP-N-acetyl-alpha-D-glucosamine</name>
        <dbReference type="ChEBI" id="CHEBI:57705"/>
    </ligand>
</feature>
<name>A0A085UBD5_YERRU</name>
<dbReference type="NCBIfam" id="TIGR01133">
    <property type="entry name" value="murG"/>
    <property type="match status" value="1"/>
</dbReference>
<comment type="catalytic activity">
    <reaction evidence="11">
        <text>di-trans,octa-cis-undecaprenyl diphospho-N-acetyl-alpha-D-muramoyl-L-alanyl-D-glutamyl-meso-2,6-diaminopimeloyl-D-alanyl-D-alanine + UDP-N-acetyl-alpha-D-glucosamine = di-trans,octa-cis-undecaprenyl diphospho-[N-acetyl-alpha-D-glucosaminyl-(1-&gt;4)]-N-acetyl-alpha-D-muramoyl-L-alanyl-D-glutamyl-meso-2,6-diaminopimeloyl-D-alanyl-D-alanine + UDP + H(+)</text>
        <dbReference type="Rhea" id="RHEA:31227"/>
        <dbReference type="ChEBI" id="CHEBI:15378"/>
        <dbReference type="ChEBI" id="CHEBI:57705"/>
        <dbReference type="ChEBI" id="CHEBI:58223"/>
        <dbReference type="ChEBI" id="CHEBI:61387"/>
        <dbReference type="ChEBI" id="CHEBI:61388"/>
        <dbReference type="EC" id="2.4.1.227"/>
    </reaction>
</comment>
<organism evidence="15 16">
    <name type="scientific">Yersinia ruckeri</name>
    <dbReference type="NCBI Taxonomy" id="29486"/>
    <lineage>
        <taxon>Bacteria</taxon>
        <taxon>Pseudomonadati</taxon>
        <taxon>Pseudomonadota</taxon>
        <taxon>Gammaproteobacteria</taxon>
        <taxon>Enterobacterales</taxon>
        <taxon>Yersiniaceae</taxon>
        <taxon>Yersinia</taxon>
    </lineage>
</organism>
<dbReference type="HAMAP" id="MF_00033">
    <property type="entry name" value="MurG"/>
    <property type="match status" value="1"/>
</dbReference>
<evidence type="ECO:0000256" key="5">
    <source>
        <dbReference type="ARBA" id="ARBA00022679"/>
    </source>
</evidence>
<dbReference type="EMBL" id="UHJG01000001">
    <property type="protein sequence ID" value="SUQ00187.1"/>
    <property type="molecule type" value="Genomic_DNA"/>
</dbReference>
<dbReference type="OrthoDB" id="9808936at2"/>
<keyword evidence="16" id="KW-1185">Reference proteome</keyword>
<feature type="binding site" evidence="11">
    <location>
        <begin position="263"/>
        <end position="268"/>
    </location>
    <ligand>
        <name>UDP-N-acetyl-alpha-D-glucosamine</name>
        <dbReference type="ChEBI" id="CHEBI:57705"/>
    </ligand>
</feature>
<dbReference type="GO" id="GO:0071555">
    <property type="term" value="P:cell wall organization"/>
    <property type="evidence" value="ECO:0007669"/>
    <property type="project" value="UniProtKB-KW"/>
</dbReference>
<dbReference type="RefSeq" id="WP_038240860.1">
    <property type="nucleotide sequence ID" value="NZ_CABIHR010000012.1"/>
</dbReference>
<feature type="domain" description="Glycosyl transferase family 28 C-terminal" evidence="13">
    <location>
        <begin position="185"/>
        <end position="344"/>
    </location>
</feature>
<dbReference type="InterPro" id="IPR004276">
    <property type="entry name" value="GlycoTrans_28_N"/>
</dbReference>
<evidence type="ECO:0000256" key="4">
    <source>
        <dbReference type="ARBA" id="ARBA00022676"/>
    </source>
</evidence>
<comment type="function">
    <text evidence="11">Cell wall formation. Catalyzes the transfer of a GlcNAc subunit on undecaprenyl-pyrophosphoryl-MurNAc-pentapeptide (lipid intermediate I) to form undecaprenyl-pyrophosphoryl-MurNAc-(pentapeptide)GlcNAc (lipid intermediate II).</text>
</comment>
<accession>A0A085UBD5</accession>
<feature type="binding site" evidence="11">
    <location>
        <position position="288"/>
    </location>
    <ligand>
        <name>UDP-N-acetyl-alpha-D-glucosamine</name>
        <dbReference type="ChEBI" id="CHEBI:57705"/>
    </ligand>
</feature>
<comment type="subcellular location">
    <subcellularLocation>
        <location evidence="11">Cell membrane</location>
        <topology evidence="11">Peripheral membrane protein</topology>
        <orientation evidence="11">Cytoplasmic side</orientation>
    </subcellularLocation>
</comment>
<dbReference type="PANTHER" id="PTHR21015">
    <property type="entry name" value="UDP-N-ACETYLGLUCOSAMINE--N-ACETYLMURAMYL-(PENTAPEPTIDE) PYROPHOSPHORYL-UNDECAPRENOL N-ACETYLGLUCOSAMINE TRANSFERASE 1"/>
    <property type="match status" value="1"/>
</dbReference>
<dbReference type="STRING" id="29486.UGYR_13165"/>
<evidence type="ECO:0000313" key="16">
    <source>
        <dbReference type="Proteomes" id="UP000255169"/>
    </source>
</evidence>
<reference evidence="15 16" key="2">
    <citation type="submission" date="2018-06" db="EMBL/GenBank/DDBJ databases">
        <authorList>
            <consortium name="Pathogen Informatics"/>
            <person name="Doyle S."/>
        </authorList>
    </citation>
    <scope>NUCLEOTIDE SEQUENCE [LARGE SCALE GENOMIC DNA]</scope>
    <source>
        <strain evidence="15 16">NCTC10476</strain>
    </source>
</reference>
<feature type="binding site" evidence="11">
    <location>
        <position position="244"/>
    </location>
    <ligand>
        <name>UDP-N-acetyl-alpha-D-glucosamine</name>
        <dbReference type="ChEBI" id="CHEBI:57705"/>
    </ligand>
</feature>
<dbReference type="AlphaFoldDB" id="A0A085UBD5"/>
<dbReference type="GO" id="GO:0050511">
    <property type="term" value="F:undecaprenyldiphospho-muramoylpentapeptide beta-N-acetylglucosaminyltransferase activity"/>
    <property type="evidence" value="ECO:0007669"/>
    <property type="project" value="UniProtKB-UniRule"/>
</dbReference>
<dbReference type="FunFam" id="3.40.50.2000:FF:000018">
    <property type="entry name" value="UDP-N-acetylglucosamine--N-acetylmuramyl-(pentapeptide) pyrophosphoryl-undecaprenol N-acetylglucosamine transferase"/>
    <property type="match status" value="1"/>
</dbReference>
<keyword evidence="1 11" id="KW-1003">Cell membrane</keyword>
<keyword evidence="2" id="KW-0997">Cell inner membrane</keyword>
<comment type="similarity">
    <text evidence="11">Belongs to the glycosyltransferase 28 family. MurG subfamily.</text>
</comment>
<dbReference type="EMBL" id="LN681231">
    <property type="protein sequence ID" value="CEK26418.1"/>
    <property type="molecule type" value="Genomic_DNA"/>
</dbReference>
<dbReference type="KEGG" id="yrb:UGYR_13165"/>
<dbReference type="UniPathway" id="UPA00219"/>
<dbReference type="InterPro" id="IPR006009">
    <property type="entry name" value="GlcNAc_MurG"/>
</dbReference>
<feature type="binding site" evidence="11">
    <location>
        <begin position="15"/>
        <end position="17"/>
    </location>
    <ligand>
        <name>UDP-N-acetyl-alpha-D-glucosamine</name>
        <dbReference type="ChEBI" id="CHEBI:57705"/>
    </ligand>
</feature>
<keyword evidence="9 11" id="KW-0131">Cell cycle</keyword>
<evidence type="ECO:0000259" key="12">
    <source>
        <dbReference type="Pfam" id="PF03033"/>
    </source>
</evidence>
<feature type="domain" description="Glycosyltransferase family 28 N-terminal" evidence="12">
    <location>
        <begin position="9"/>
        <end position="145"/>
    </location>
</feature>
<keyword evidence="7 11" id="KW-0573">Peptidoglycan synthesis</keyword>
<dbReference type="eggNOG" id="COG0707">
    <property type="taxonomic scope" value="Bacteria"/>
</dbReference>
<dbReference type="GeneID" id="66878403"/>
<evidence type="ECO:0000256" key="8">
    <source>
        <dbReference type="ARBA" id="ARBA00023136"/>
    </source>
</evidence>
<dbReference type="GO" id="GO:0009252">
    <property type="term" value="P:peptidoglycan biosynthetic process"/>
    <property type="evidence" value="ECO:0007669"/>
    <property type="project" value="UniProtKB-UniRule"/>
</dbReference>
<keyword evidence="4 11" id="KW-0328">Glycosyltransferase</keyword>
<dbReference type="InterPro" id="IPR007235">
    <property type="entry name" value="Glyco_trans_28_C"/>
</dbReference>
<proteinExistence type="inferred from homology"/>
<evidence type="ECO:0000259" key="13">
    <source>
        <dbReference type="Pfam" id="PF04101"/>
    </source>
</evidence>
<keyword evidence="8 11" id="KW-0472">Membrane</keyword>
<evidence type="ECO:0000256" key="6">
    <source>
        <dbReference type="ARBA" id="ARBA00022960"/>
    </source>
</evidence>
<reference evidence="14" key="1">
    <citation type="journal article" date="2015" name="Genome Announc.">
        <title>Complete Genome Sequence of Yersinia ruckeri Strain CSF007-82, Etiologic Agent of Red Mouth Disease in Salmonid Fish.</title>
        <authorList>
            <person name="Nelson M.C."/>
            <person name="LaPatra S.E."/>
            <person name="Welch T.J."/>
            <person name="Graf J."/>
        </authorList>
    </citation>
    <scope>NUCLEOTIDE SEQUENCE</scope>
    <source>
        <strain evidence="14">CSF007-82</strain>
    </source>
</reference>
<dbReference type="Pfam" id="PF04101">
    <property type="entry name" value="Glyco_tran_28_C"/>
    <property type="match status" value="1"/>
</dbReference>
<sequence>MSGKTKRLMVMAGGTGGHVFPGLAVAHHLMAQGWQVRWLGTADRMEADLVPKHGIEIDFIQISGLRGKGLKAQLTAPVRIYRAIRQARKIMRDYQPDVVLGMGGYVSGPGGLAAWMNGIPVVLHEQNGIAGLTNRWLSRIASKVLQAFPGAFPHATVVGNPVRTDVLALPLPTERLAHREGPTRVLVIGGSQGARVLNQTMPQVAAKLGDKITLWHQVGKGALAEVERAYQSVGQTQHKVTEFIDDMAAAYAWADVVVCRSGALTVSEVAAAGLPAIFVPFQHKDRQQYWNALPLEKAGAAKIIEQPQFNVEVVTQLLEQWDRPTLLTMAQQARTVAIPDATERVAAEVIAAAKS</sequence>
<evidence type="ECO:0000256" key="11">
    <source>
        <dbReference type="HAMAP-Rule" id="MF_00033"/>
    </source>
</evidence>
<dbReference type="Gene3D" id="3.40.50.2000">
    <property type="entry name" value="Glycogen Phosphorylase B"/>
    <property type="match status" value="2"/>
</dbReference>
<evidence type="ECO:0000256" key="1">
    <source>
        <dbReference type="ARBA" id="ARBA00022475"/>
    </source>
</evidence>
<dbReference type="GO" id="GO:0005886">
    <property type="term" value="C:plasma membrane"/>
    <property type="evidence" value="ECO:0007669"/>
    <property type="project" value="UniProtKB-SubCell"/>
</dbReference>
<gene>
    <name evidence="11 15" type="primary">murG</name>
    <name evidence="14" type="ORF">CSF007_3195</name>
    <name evidence="15" type="ORF">NCTC10476_01462</name>
</gene>
<evidence type="ECO:0000256" key="10">
    <source>
        <dbReference type="ARBA" id="ARBA00023316"/>
    </source>
</evidence>
<dbReference type="Proteomes" id="UP000255169">
    <property type="component" value="Unassembled WGS sequence"/>
</dbReference>
<dbReference type="GO" id="GO:0005975">
    <property type="term" value="P:carbohydrate metabolic process"/>
    <property type="evidence" value="ECO:0007669"/>
    <property type="project" value="InterPro"/>
</dbReference>
<dbReference type="FunFam" id="3.40.50.2000:FF:000016">
    <property type="entry name" value="UDP-N-acetylglucosamine--N-acetylmuramyl-(pentapeptide) pyrophosphoryl-undecaprenol N-acetylglucosamine transferase"/>
    <property type="match status" value="1"/>
</dbReference>
<evidence type="ECO:0000256" key="9">
    <source>
        <dbReference type="ARBA" id="ARBA00023306"/>
    </source>
</evidence>
<protein>
    <recommendedName>
        <fullName evidence="11">UDP-N-acetylglucosamine--N-acetylmuramyl-(pentapeptide) pyrophosphoryl-undecaprenol N-acetylglucosamine transferase</fullName>
        <ecNumber evidence="11">2.4.1.227</ecNumber>
    </recommendedName>
    <alternativeName>
        <fullName evidence="11">Undecaprenyl-PP-MurNAc-pentapeptide-UDPGlcNAc GlcNAc transferase</fullName>
    </alternativeName>
</protein>
<dbReference type="GO" id="GO:0008360">
    <property type="term" value="P:regulation of cell shape"/>
    <property type="evidence" value="ECO:0007669"/>
    <property type="project" value="UniProtKB-KW"/>
</dbReference>
<keyword evidence="10 11" id="KW-0961">Cell wall biogenesis/degradation</keyword>
<dbReference type="CDD" id="cd03785">
    <property type="entry name" value="GT28_MurG"/>
    <property type="match status" value="1"/>
</dbReference>
<keyword evidence="6 11" id="KW-0133">Cell shape</keyword>
<dbReference type="SUPFAM" id="SSF53756">
    <property type="entry name" value="UDP-Glycosyltransferase/glycogen phosphorylase"/>
    <property type="match status" value="1"/>
</dbReference>
<dbReference type="PANTHER" id="PTHR21015:SF22">
    <property type="entry name" value="GLYCOSYLTRANSFERASE"/>
    <property type="match status" value="1"/>
</dbReference>
<dbReference type="Pfam" id="PF03033">
    <property type="entry name" value="Glyco_transf_28"/>
    <property type="match status" value="1"/>
</dbReference>
<dbReference type="GO" id="GO:0051301">
    <property type="term" value="P:cell division"/>
    <property type="evidence" value="ECO:0007669"/>
    <property type="project" value="UniProtKB-KW"/>
</dbReference>
<comment type="pathway">
    <text evidence="11">Cell wall biogenesis; peptidoglycan biosynthesis.</text>
</comment>
<evidence type="ECO:0000256" key="2">
    <source>
        <dbReference type="ARBA" id="ARBA00022519"/>
    </source>
</evidence>
<dbReference type="EC" id="2.4.1.227" evidence="11"/>
<feature type="binding site" evidence="11">
    <location>
        <position position="127"/>
    </location>
    <ligand>
        <name>UDP-N-acetyl-alpha-D-glucosamine</name>
        <dbReference type="ChEBI" id="CHEBI:57705"/>
    </ligand>
</feature>
<evidence type="ECO:0000256" key="7">
    <source>
        <dbReference type="ARBA" id="ARBA00022984"/>
    </source>
</evidence>
<keyword evidence="3 11" id="KW-0132">Cell division</keyword>
<evidence type="ECO:0000313" key="14">
    <source>
        <dbReference type="EMBL" id="CEK26418.1"/>
    </source>
</evidence>